<dbReference type="GO" id="GO:0032259">
    <property type="term" value="P:methylation"/>
    <property type="evidence" value="ECO:0007669"/>
    <property type="project" value="UniProtKB-KW"/>
</dbReference>
<dbReference type="Proteomes" id="UP000326865">
    <property type="component" value="Unassembled WGS sequence"/>
</dbReference>
<reference evidence="1 2" key="1">
    <citation type="submission" date="2019-10" db="EMBL/GenBank/DDBJ databases">
        <title>Unraveling microbial dark matter from salterns through culturing: the case of the genus Halosegnis.</title>
        <authorList>
            <person name="Duran-Viseras A."/>
            <person name="Andrei A.-S."/>
            <person name="Vera-Gargallo B."/>
            <person name="Ghai R."/>
            <person name="Sanchez-Porro C."/>
            <person name="Ventosa A."/>
        </authorList>
    </citation>
    <scope>NUCLEOTIDE SEQUENCE [LARGE SCALE GENOMIC DNA]</scope>
    <source>
        <strain evidence="1 2">F18-79</strain>
    </source>
</reference>
<keyword evidence="1" id="KW-0808">Transferase</keyword>
<dbReference type="GO" id="GO:0008168">
    <property type="term" value="F:methyltransferase activity"/>
    <property type="evidence" value="ECO:0007669"/>
    <property type="project" value="UniProtKB-KW"/>
</dbReference>
<dbReference type="Gene3D" id="3.40.50.150">
    <property type="entry name" value="Vaccinia Virus protein VP39"/>
    <property type="match status" value="1"/>
</dbReference>
<sequence>MTADGHDHGQRRYLTAKHSVDERARNDRVRRRLLAELPATPRVVEWGPGVGLSVPTLTEWTSLDSYHGVETDPRLAAFARSLVSRLFARREAELSEMQFTVGDALATETEPCDLLYAQSFFDIVSTAGALDAVEERVAAGGVAYAPLTFDGKTTFLPRHHDDETVLGAFHDTIDATDGQSRAATTLIDALGERDATVLAVGSSDWMVRPHAGEYPADERYFLSSILDIIEDALGEHAAGWLAARRAQLAEDRLTYVANNHDVVWRP</sequence>
<keyword evidence="2" id="KW-1185">Reference proteome</keyword>
<dbReference type="InterPro" id="IPR029063">
    <property type="entry name" value="SAM-dependent_MTases_sf"/>
</dbReference>
<comment type="caution">
    <text evidence="1">The sequence shown here is derived from an EMBL/GenBank/DDBJ whole genome shotgun (WGS) entry which is preliminary data.</text>
</comment>
<proteinExistence type="predicted"/>
<organism evidence="1 2">
    <name type="scientific">Halosegnis rubeus</name>
    <dbReference type="NCBI Taxonomy" id="2212850"/>
    <lineage>
        <taxon>Archaea</taxon>
        <taxon>Methanobacteriati</taxon>
        <taxon>Methanobacteriota</taxon>
        <taxon>Stenosarchaea group</taxon>
        <taxon>Halobacteria</taxon>
        <taxon>Halobacteriales</taxon>
        <taxon>Natronomonadaceae</taxon>
        <taxon>Halosegnis</taxon>
    </lineage>
</organism>
<dbReference type="EMBL" id="QKKZ01000009">
    <property type="protein sequence ID" value="KAB7512517.1"/>
    <property type="molecule type" value="Genomic_DNA"/>
</dbReference>
<protein>
    <submittedName>
        <fullName evidence="1">SAM-dependent methyltransferase</fullName>
    </submittedName>
</protein>
<name>A0A5N5U1X7_9EURY</name>
<evidence type="ECO:0000313" key="2">
    <source>
        <dbReference type="Proteomes" id="UP000326865"/>
    </source>
</evidence>
<dbReference type="SUPFAM" id="SSF53335">
    <property type="entry name" value="S-adenosyl-L-methionine-dependent methyltransferases"/>
    <property type="match status" value="1"/>
</dbReference>
<dbReference type="AlphaFoldDB" id="A0A5N5U1X7"/>
<evidence type="ECO:0000313" key="1">
    <source>
        <dbReference type="EMBL" id="KAB7512517.1"/>
    </source>
</evidence>
<keyword evidence="1" id="KW-0489">Methyltransferase</keyword>
<accession>A0A5N5U1X7</accession>
<gene>
    <name evidence="1" type="ORF">DM867_12920</name>
</gene>